<evidence type="ECO:0000313" key="2">
    <source>
        <dbReference type="Proteomes" id="UP000050761"/>
    </source>
</evidence>
<organism evidence="2 3">
    <name type="scientific">Heligmosomoides polygyrus</name>
    <name type="common">Parasitic roundworm</name>
    <dbReference type="NCBI Taxonomy" id="6339"/>
    <lineage>
        <taxon>Eukaryota</taxon>
        <taxon>Metazoa</taxon>
        <taxon>Ecdysozoa</taxon>
        <taxon>Nematoda</taxon>
        <taxon>Chromadorea</taxon>
        <taxon>Rhabditida</taxon>
        <taxon>Rhabditina</taxon>
        <taxon>Rhabditomorpha</taxon>
        <taxon>Strongyloidea</taxon>
        <taxon>Heligmosomidae</taxon>
        <taxon>Heligmosomoides</taxon>
    </lineage>
</organism>
<dbReference type="EMBL" id="UZAH01025349">
    <property type="protein sequence ID" value="VDO62078.1"/>
    <property type="molecule type" value="Genomic_DNA"/>
</dbReference>
<evidence type="ECO:0000313" key="1">
    <source>
        <dbReference type="EMBL" id="VDO62078.1"/>
    </source>
</evidence>
<dbReference type="WBParaSite" id="HPBE_0000468201-mRNA-1">
    <property type="protein sequence ID" value="HPBE_0000468201-mRNA-1"/>
    <property type="gene ID" value="HPBE_0000468201"/>
</dbReference>
<dbReference type="AlphaFoldDB" id="A0A183FEA0"/>
<gene>
    <name evidence="1" type="ORF">HPBE_LOCUS4683</name>
</gene>
<accession>A0A183FEA0</accession>
<proteinExistence type="predicted"/>
<sequence>MRTASEDEGLLFAVFTCEQIHSIESGTAWEPSREPRRREVDVVVLTASATYKGRSSFKHCIQCDLHDSVGWIDEAPSAQSRGALGRTRLERCTVVVATSVTTGNDGLGKQNGLAKPVPLAWYFVADAALAACRPNRAPPDRRGCTGPVTPEWNLEICSERLLLARLCPGGRLWPTSLQ</sequence>
<accession>A0A3P8ABJ3</accession>
<reference evidence="1 2" key="1">
    <citation type="submission" date="2018-11" db="EMBL/GenBank/DDBJ databases">
        <authorList>
            <consortium name="Pathogen Informatics"/>
        </authorList>
    </citation>
    <scope>NUCLEOTIDE SEQUENCE [LARGE SCALE GENOMIC DNA]</scope>
</reference>
<name>A0A183FEA0_HELPZ</name>
<reference evidence="3" key="2">
    <citation type="submission" date="2019-09" db="UniProtKB">
        <authorList>
            <consortium name="WormBaseParasite"/>
        </authorList>
    </citation>
    <scope>IDENTIFICATION</scope>
</reference>
<dbReference type="Proteomes" id="UP000050761">
    <property type="component" value="Unassembled WGS sequence"/>
</dbReference>
<evidence type="ECO:0000313" key="3">
    <source>
        <dbReference type="WBParaSite" id="HPBE_0000468201-mRNA-1"/>
    </source>
</evidence>
<protein>
    <submittedName>
        <fullName evidence="3">Helicase C-terminal domain-containing protein</fullName>
    </submittedName>
</protein>
<keyword evidence="2" id="KW-1185">Reference proteome</keyword>